<dbReference type="Gene3D" id="3.40.50.2000">
    <property type="entry name" value="Glycogen Phosphorylase B"/>
    <property type="match status" value="2"/>
</dbReference>
<proteinExistence type="predicted"/>
<keyword evidence="4" id="KW-1185">Reference proteome</keyword>
<evidence type="ECO:0000259" key="2">
    <source>
        <dbReference type="Pfam" id="PF13439"/>
    </source>
</evidence>
<dbReference type="PANTHER" id="PTHR12526">
    <property type="entry name" value="GLYCOSYLTRANSFERASE"/>
    <property type="match status" value="1"/>
</dbReference>
<name>A0ABT0N403_9GAMM</name>
<dbReference type="SUPFAM" id="SSF53756">
    <property type="entry name" value="UDP-Glycosyltransferase/glycogen phosphorylase"/>
    <property type="match status" value="1"/>
</dbReference>
<evidence type="ECO:0000313" key="4">
    <source>
        <dbReference type="Proteomes" id="UP001202831"/>
    </source>
</evidence>
<evidence type="ECO:0000313" key="3">
    <source>
        <dbReference type="EMBL" id="MCL2913167.1"/>
    </source>
</evidence>
<dbReference type="EMBL" id="JAKIKT010000001">
    <property type="protein sequence ID" value="MCL2913167.1"/>
    <property type="molecule type" value="Genomic_DNA"/>
</dbReference>
<dbReference type="PANTHER" id="PTHR12526:SF630">
    <property type="entry name" value="GLYCOSYLTRANSFERASE"/>
    <property type="match status" value="1"/>
</dbReference>
<feature type="domain" description="Glycosyl transferase family 1" evidence="1">
    <location>
        <begin position="192"/>
        <end position="348"/>
    </location>
</feature>
<protein>
    <submittedName>
        <fullName evidence="3">Glycosyltransferase family 4 protein</fullName>
    </submittedName>
</protein>
<evidence type="ECO:0000259" key="1">
    <source>
        <dbReference type="Pfam" id="PF00534"/>
    </source>
</evidence>
<dbReference type="InterPro" id="IPR001296">
    <property type="entry name" value="Glyco_trans_1"/>
</dbReference>
<dbReference type="RefSeq" id="WP_249247941.1">
    <property type="nucleotide sequence ID" value="NZ_JAKIKT010000001.1"/>
</dbReference>
<accession>A0ABT0N403</accession>
<dbReference type="Proteomes" id="UP001202831">
    <property type="component" value="Unassembled WGS sequence"/>
</dbReference>
<dbReference type="Pfam" id="PF13439">
    <property type="entry name" value="Glyco_transf_4"/>
    <property type="match status" value="1"/>
</dbReference>
<feature type="domain" description="Glycosyltransferase subfamily 4-like N-terminal" evidence="2">
    <location>
        <begin position="15"/>
        <end position="174"/>
    </location>
</feature>
<dbReference type="Pfam" id="PF00534">
    <property type="entry name" value="Glycos_transf_1"/>
    <property type="match status" value="1"/>
</dbReference>
<organism evidence="3 4">
    <name type="scientific">Shewanella corallii</name>
    <dbReference type="NCBI Taxonomy" id="560080"/>
    <lineage>
        <taxon>Bacteria</taxon>
        <taxon>Pseudomonadati</taxon>
        <taxon>Pseudomonadota</taxon>
        <taxon>Gammaproteobacteria</taxon>
        <taxon>Alteromonadales</taxon>
        <taxon>Shewanellaceae</taxon>
        <taxon>Shewanella</taxon>
    </lineage>
</organism>
<gene>
    <name evidence="3" type="ORF">L2725_05130</name>
</gene>
<sequence length="368" mass="41439">MNNKKILIITQSLAMGGAERVSSTLANLLAEEFEVELATFANGNIDFYSLNRKVKRVELNLDQNSNCFFTGLKNNIIRIYVLRNYIKHSKSSTVIAMMSMPTILTAIACIGLKVKLIGSERSYPPAMPLGTLWESLRKYSYSRLDNLIVLTKESKRWCLKNTLAKSINIIPNPVVYPLRDVEPIVSVDKYIKPGMKVILSVGRLSIEKNQKDIIQACYDSKLFEKGWYLFLVGDGSELESLKRLSEDLEASEHVIFVGKVGNVGNWYKRADIYALTSLFEGFPNTLIEAMSQGTAVISYDCDTGPRDIITNNVDGKLIEPNLGSLTEALVWLAEDETLRGQLGREATKVRERYSIDNTLKKWIVNCFL</sequence>
<reference evidence="3 4" key="1">
    <citation type="submission" date="2022-01" db="EMBL/GenBank/DDBJ databases">
        <title>Whole genome-based taxonomy of the Shewanellaceae.</title>
        <authorList>
            <person name="Martin-Rodriguez A.J."/>
        </authorList>
    </citation>
    <scope>NUCLEOTIDE SEQUENCE [LARGE SCALE GENOMIC DNA]</scope>
    <source>
        <strain evidence="3 4">DSM 21332</strain>
    </source>
</reference>
<dbReference type="InterPro" id="IPR028098">
    <property type="entry name" value="Glyco_trans_4-like_N"/>
</dbReference>
<comment type="caution">
    <text evidence="3">The sequence shown here is derived from an EMBL/GenBank/DDBJ whole genome shotgun (WGS) entry which is preliminary data.</text>
</comment>
<dbReference type="CDD" id="cd03820">
    <property type="entry name" value="GT4_AmsD-like"/>
    <property type="match status" value="1"/>
</dbReference>